<keyword evidence="4" id="KW-0408">Iron</keyword>
<keyword evidence="8" id="KW-1185">Reference proteome</keyword>
<evidence type="ECO:0000259" key="6">
    <source>
        <dbReference type="PROSITE" id="PS51918"/>
    </source>
</evidence>
<dbReference type="PANTHER" id="PTHR11228:SF7">
    <property type="entry name" value="PQQA PEPTIDE CYCLASE"/>
    <property type="match status" value="1"/>
</dbReference>
<dbReference type="SFLD" id="SFLDG01103">
    <property type="entry name" value="Uncharacterised_Radical_SAM_Su"/>
    <property type="match status" value="1"/>
</dbReference>
<dbReference type="Pfam" id="PF04055">
    <property type="entry name" value="Radical_SAM"/>
    <property type="match status" value="1"/>
</dbReference>
<evidence type="ECO:0000256" key="2">
    <source>
        <dbReference type="ARBA" id="ARBA00022691"/>
    </source>
</evidence>
<organism evidence="7 8">
    <name type="scientific">Robiginitalea marina</name>
    <dbReference type="NCBI Taxonomy" id="2954105"/>
    <lineage>
        <taxon>Bacteria</taxon>
        <taxon>Pseudomonadati</taxon>
        <taxon>Bacteroidota</taxon>
        <taxon>Flavobacteriia</taxon>
        <taxon>Flavobacteriales</taxon>
        <taxon>Flavobacteriaceae</taxon>
        <taxon>Robiginitalea</taxon>
    </lineage>
</organism>
<dbReference type="EMBL" id="JAMXIB010000010">
    <property type="protein sequence ID" value="MCO5725534.1"/>
    <property type="molecule type" value="Genomic_DNA"/>
</dbReference>
<sequence length="391" mass="45332">MKLRTKGTPININEPLVLKATRYKYKLNNPNYCLILDDDYPVNSKYDSDVILTTSHDLNTNIYSGTGVYKIKDLSHISEDDILLIGQNGNIKTLYRINSSHNYLLLTERCNSNCLMCSQPPKDREDIAALHEIHKKLIPLIPKNCHELILTGGEPMLLGLLFFELLELIKKELPNTEIHILTNGRLFAFNHLAERLSKINNPRIMLGVPLYSDFYQIHDYVVQSKDAYYQTLMGIYNLKRYGIRVEIRVVLHKITTPRLYKLSKFIYRNLTFVDQVVFMGLEITGFTIANLSELWIDPINYMDELEKSVHFLNDRGVNAWIYNTPLCLLPENLWCYNKNSISDWKNIFLDECQHCAVLDKCGGLFESSTRKHSEYIKAFKVNPIEENTLAE</sequence>
<dbReference type="SFLD" id="SFLDG01067">
    <property type="entry name" value="SPASM/twitch_domain_containing"/>
    <property type="match status" value="1"/>
</dbReference>
<reference evidence="7 8" key="1">
    <citation type="submission" date="2022-06" db="EMBL/GenBank/DDBJ databases">
        <authorList>
            <person name="Xuan X."/>
        </authorList>
    </citation>
    <scope>NUCLEOTIDE SEQUENCE [LARGE SCALE GENOMIC DNA]</scope>
    <source>
        <strain evidence="7 8">2V75</strain>
    </source>
</reference>
<comment type="caution">
    <text evidence="7">The sequence shown here is derived from an EMBL/GenBank/DDBJ whole genome shotgun (WGS) entry which is preliminary data.</text>
</comment>
<dbReference type="PANTHER" id="PTHR11228">
    <property type="entry name" value="RADICAL SAM DOMAIN PROTEIN"/>
    <property type="match status" value="1"/>
</dbReference>
<evidence type="ECO:0000256" key="5">
    <source>
        <dbReference type="ARBA" id="ARBA00023014"/>
    </source>
</evidence>
<gene>
    <name evidence="7" type="primary">hxsC</name>
    <name evidence="7" type="ORF">NG653_11755</name>
</gene>
<dbReference type="InterPro" id="IPR007197">
    <property type="entry name" value="rSAM"/>
</dbReference>
<dbReference type="InterPro" id="IPR013785">
    <property type="entry name" value="Aldolase_TIM"/>
</dbReference>
<proteinExistence type="predicted"/>
<dbReference type="RefSeq" id="WP_252741907.1">
    <property type="nucleotide sequence ID" value="NZ_JAMXIB010000010.1"/>
</dbReference>
<dbReference type="InterPro" id="IPR024032">
    <property type="entry name" value="rSAM_paired_HxsC"/>
</dbReference>
<keyword evidence="5" id="KW-0411">Iron-sulfur</keyword>
<protein>
    <submittedName>
        <fullName evidence="7">His-Xaa-Ser system radical SAM maturase HxsC</fullName>
    </submittedName>
</protein>
<evidence type="ECO:0000313" key="8">
    <source>
        <dbReference type="Proteomes" id="UP001206312"/>
    </source>
</evidence>
<dbReference type="InterPro" id="IPR050377">
    <property type="entry name" value="Radical_SAM_PqqE_MftC-like"/>
</dbReference>
<keyword evidence="3" id="KW-0479">Metal-binding</keyword>
<evidence type="ECO:0000256" key="3">
    <source>
        <dbReference type="ARBA" id="ARBA00022723"/>
    </source>
</evidence>
<dbReference type="NCBIfam" id="TIGR03977">
    <property type="entry name" value="rSAM_pair_HxsC"/>
    <property type="match status" value="1"/>
</dbReference>
<dbReference type="PROSITE" id="PS51918">
    <property type="entry name" value="RADICAL_SAM"/>
    <property type="match status" value="1"/>
</dbReference>
<dbReference type="SFLD" id="SFLDS00029">
    <property type="entry name" value="Radical_SAM"/>
    <property type="match status" value="1"/>
</dbReference>
<feature type="domain" description="Radical SAM core" evidence="6">
    <location>
        <begin position="96"/>
        <end position="322"/>
    </location>
</feature>
<dbReference type="Proteomes" id="UP001206312">
    <property type="component" value="Unassembled WGS sequence"/>
</dbReference>
<keyword evidence="2" id="KW-0949">S-adenosyl-L-methionine</keyword>
<accession>A0ABT1B0P3</accession>
<dbReference type="CDD" id="cd01335">
    <property type="entry name" value="Radical_SAM"/>
    <property type="match status" value="1"/>
</dbReference>
<dbReference type="Gene3D" id="3.20.20.70">
    <property type="entry name" value="Aldolase class I"/>
    <property type="match status" value="1"/>
</dbReference>
<dbReference type="SUPFAM" id="SSF102114">
    <property type="entry name" value="Radical SAM enzymes"/>
    <property type="match status" value="1"/>
</dbReference>
<name>A0ABT1B0P3_9FLAO</name>
<evidence type="ECO:0000256" key="4">
    <source>
        <dbReference type="ARBA" id="ARBA00023004"/>
    </source>
</evidence>
<evidence type="ECO:0000313" key="7">
    <source>
        <dbReference type="EMBL" id="MCO5725534.1"/>
    </source>
</evidence>
<comment type="cofactor">
    <cofactor evidence="1">
        <name>[4Fe-4S] cluster</name>
        <dbReference type="ChEBI" id="CHEBI:49883"/>
    </cofactor>
</comment>
<dbReference type="InterPro" id="IPR058240">
    <property type="entry name" value="rSAM_sf"/>
</dbReference>
<evidence type="ECO:0000256" key="1">
    <source>
        <dbReference type="ARBA" id="ARBA00001966"/>
    </source>
</evidence>